<reference evidence="2 3" key="1">
    <citation type="journal article" date="2015" name="Nature">
        <title>rRNA introns, odd ribosomes, and small enigmatic genomes across a large radiation of phyla.</title>
        <authorList>
            <person name="Brown C.T."/>
            <person name="Hug L.A."/>
            <person name="Thomas B.C."/>
            <person name="Sharon I."/>
            <person name="Castelle C.J."/>
            <person name="Singh A."/>
            <person name="Wilkins M.J."/>
            <person name="Williams K.H."/>
            <person name="Banfield J.F."/>
        </authorList>
    </citation>
    <scope>NUCLEOTIDE SEQUENCE [LARGE SCALE GENOMIC DNA]</scope>
</reference>
<proteinExistence type="predicted"/>
<dbReference type="EMBL" id="LBYI01000015">
    <property type="protein sequence ID" value="KKR50058.1"/>
    <property type="molecule type" value="Genomic_DNA"/>
</dbReference>
<gene>
    <name evidence="2" type="ORF">UT84_C0015G0006</name>
</gene>
<evidence type="ECO:0000313" key="2">
    <source>
        <dbReference type="EMBL" id="KKR50058.1"/>
    </source>
</evidence>
<dbReference type="NCBIfam" id="TIGR01764">
    <property type="entry name" value="excise"/>
    <property type="match status" value="1"/>
</dbReference>
<dbReference type="AlphaFoldDB" id="A0A0G0RCE6"/>
<accession>A0A0G0RCE6</accession>
<dbReference type="InterPro" id="IPR009061">
    <property type="entry name" value="DNA-bd_dom_put_sf"/>
</dbReference>
<dbReference type="GO" id="GO:0003677">
    <property type="term" value="F:DNA binding"/>
    <property type="evidence" value="ECO:0007669"/>
    <property type="project" value="InterPro"/>
</dbReference>
<evidence type="ECO:0000259" key="1">
    <source>
        <dbReference type="Pfam" id="PF12728"/>
    </source>
</evidence>
<comment type="caution">
    <text evidence="2">The sequence shown here is derived from an EMBL/GenBank/DDBJ whole genome shotgun (WGS) entry which is preliminary data.</text>
</comment>
<name>A0A0G0RCE6_9BACT</name>
<dbReference type="SUPFAM" id="SSF46955">
    <property type="entry name" value="Putative DNA-binding domain"/>
    <property type="match status" value="1"/>
</dbReference>
<dbReference type="InterPro" id="IPR041657">
    <property type="entry name" value="HTH_17"/>
</dbReference>
<organism evidence="2 3">
    <name type="scientific">Candidatus Curtissbacteria bacterium GW2011_GWA1_40_16</name>
    <dbReference type="NCBI Taxonomy" id="1618405"/>
    <lineage>
        <taxon>Bacteria</taxon>
        <taxon>Candidatus Curtissiibacteriota</taxon>
    </lineage>
</organism>
<dbReference type="Proteomes" id="UP000034531">
    <property type="component" value="Unassembled WGS sequence"/>
</dbReference>
<feature type="domain" description="Helix-turn-helix" evidence="1">
    <location>
        <begin position="4"/>
        <end position="52"/>
    </location>
</feature>
<dbReference type="Pfam" id="PF12728">
    <property type="entry name" value="HTH_17"/>
    <property type="match status" value="1"/>
</dbReference>
<protein>
    <recommendedName>
        <fullName evidence="1">Helix-turn-helix domain-containing protein</fullName>
    </recommendedName>
</protein>
<dbReference type="InterPro" id="IPR010093">
    <property type="entry name" value="SinI_DNA-bd"/>
</dbReference>
<evidence type="ECO:0000313" key="3">
    <source>
        <dbReference type="Proteomes" id="UP000034531"/>
    </source>
</evidence>
<sequence length="56" mass="6607">MEQFLTVEQVAKILQVHWQTVLTYIKKGKLGAFKLGRGYRIEPKDLEEFVQKLKTK</sequence>
<dbReference type="Gene3D" id="1.10.1660.10">
    <property type="match status" value="1"/>
</dbReference>